<dbReference type="EMBL" id="NEDP02005459">
    <property type="protein sequence ID" value="OWF40611.1"/>
    <property type="molecule type" value="Genomic_DNA"/>
</dbReference>
<dbReference type="SMART" id="SM00181">
    <property type="entry name" value="EGF"/>
    <property type="match status" value="8"/>
</dbReference>
<dbReference type="Gene3D" id="2.20.100.10">
    <property type="entry name" value="Thrombospondin type-1 (TSP1) repeat"/>
    <property type="match status" value="2"/>
</dbReference>
<dbReference type="GO" id="GO:0005886">
    <property type="term" value="C:plasma membrane"/>
    <property type="evidence" value="ECO:0007669"/>
    <property type="project" value="GOC"/>
</dbReference>
<comment type="caution">
    <text evidence="5">Lacks conserved residue(s) required for the propagation of feature annotation.</text>
</comment>
<feature type="disulfide bond" evidence="5">
    <location>
        <begin position="532"/>
        <end position="542"/>
    </location>
</feature>
<organism evidence="10 11">
    <name type="scientific">Mizuhopecten yessoensis</name>
    <name type="common">Japanese scallop</name>
    <name type="synonym">Patinopecten yessoensis</name>
    <dbReference type="NCBI Taxonomy" id="6573"/>
    <lineage>
        <taxon>Eukaryota</taxon>
        <taxon>Metazoa</taxon>
        <taxon>Spiralia</taxon>
        <taxon>Lophotrochozoa</taxon>
        <taxon>Mollusca</taxon>
        <taxon>Bivalvia</taxon>
        <taxon>Autobranchia</taxon>
        <taxon>Pteriomorphia</taxon>
        <taxon>Pectinida</taxon>
        <taxon>Pectinoidea</taxon>
        <taxon>Pectinidae</taxon>
        <taxon>Mizuhopecten</taxon>
    </lineage>
</organism>
<dbReference type="Proteomes" id="UP000242188">
    <property type="component" value="Unassembled WGS sequence"/>
</dbReference>
<dbReference type="PROSITE" id="PS50092">
    <property type="entry name" value="TSP1"/>
    <property type="match status" value="2"/>
</dbReference>
<dbReference type="SUPFAM" id="SSF82895">
    <property type="entry name" value="TSP-1 type 1 repeat"/>
    <property type="match status" value="2"/>
</dbReference>
<dbReference type="SUPFAM" id="SSF57196">
    <property type="entry name" value="EGF/Laminin"/>
    <property type="match status" value="1"/>
</dbReference>
<dbReference type="Pfam" id="PF03146">
    <property type="entry name" value="NtA"/>
    <property type="match status" value="1"/>
</dbReference>
<evidence type="ECO:0000259" key="8">
    <source>
        <dbReference type="PROSITE" id="PS50026"/>
    </source>
</evidence>
<reference evidence="10 11" key="1">
    <citation type="journal article" date="2017" name="Nat. Ecol. Evol.">
        <title>Scallop genome provides insights into evolution of bilaterian karyotype and development.</title>
        <authorList>
            <person name="Wang S."/>
            <person name="Zhang J."/>
            <person name="Jiao W."/>
            <person name="Li J."/>
            <person name="Xun X."/>
            <person name="Sun Y."/>
            <person name="Guo X."/>
            <person name="Huan P."/>
            <person name="Dong B."/>
            <person name="Zhang L."/>
            <person name="Hu X."/>
            <person name="Sun X."/>
            <person name="Wang J."/>
            <person name="Zhao C."/>
            <person name="Wang Y."/>
            <person name="Wang D."/>
            <person name="Huang X."/>
            <person name="Wang R."/>
            <person name="Lv J."/>
            <person name="Li Y."/>
            <person name="Zhang Z."/>
            <person name="Liu B."/>
            <person name="Lu W."/>
            <person name="Hui Y."/>
            <person name="Liang J."/>
            <person name="Zhou Z."/>
            <person name="Hou R."/>
            <person name="Li X."/>
            <person name="Liu Y."/>
            <person name="Li H."/>
            <person name="Ning X."/>
            <person name="Lin Y."/>
            <person name="Zhao L."/>
            <person name="Xing Q."/>
            <person name="Dou J."/>
            <person name="Li Y."/>
            <person name="Mao J."/>
            <person name="Guo H."/>
            <person name="Dou H."/>
            <person name="Li T."/>
            <person name="Mu C."/>
            <person name="Jiang W."/>
            <person name="Fu Q."/>
            <person name="Fu X."/>
            <person name="Miao Y."/>
            <person name="Liu J."/>
            <person name="Yu Q."/>
            <person name="Li R."/>
            <person name="Liao H."/>
            <person name="Li X."/>
            <person name="Kong Y."/>
            <person name="Jiang Z."/>
            <person name="Chourrout D."/>
            <person name="Li R."/>
            <person name="Bao Z."/>
        </authorList>
    </citation>
    <scope>NUCLEOTIDE SEQUENCE [LARGE SCALE GENOMIC DNA]</scope>
    <source>
        <strain evidence="10 11">PY_sf001</strain>
    </source>
</reference>
<dbReference type="SUPFAM" id="SSF50242">
    <property type="entry name" value="TIMP-like"/>
    <property type="match status" value="1"/>
</dbReference>
<dbReference type="InterPro" id="IPR050969">
    <property type="entry name" value="Dev_Signal_Modulators"/>
</dbReference>
<keyword evidence="7" id="KW-0472">Membrane</keyword>
<name>A0A210PVU8_MIZYE</name>
<evidence type="ECO:0000313" key="11">
    <source>
        <dbReference type="Proteomes" id="UP000242188"/>
    </source>
</evidence>
<evidence type="ECO:0000256" key="5">
    <source>
        <dbReference type="PROSITE-ProRule" id="PRU00076"/>
    </source>
</evidence>
<comment type="caution">
    <text evidence="10">The sequence shown here is derived from an EMBL/GenBank/DDBJ whole genome shotgun (WGS) entry which is preliminary data.</text>
</comment>
<gene>
    <name evidence="10" type="ORF">KP79_PYT04488</name>
</gene>
<dbReference type="Pfam" id="PF25024">
    <property type="entry name" value="EGF_TEN"/>
    <property type="match status" value="1"/>
</dbReference>
<dbReference type="SMART" id="SM00210">
    <property type="entry name" value="TSPN"/>
    <property type="match status" value="1"/>
</dbReference>
<dbReference type="Gene3D" id="2.40.50.120">
    <property type="match status" value="1"/>
</dbReference>
<dbReference type="PANTHER" id="PTHR14949">
    <property type="entry name" value="EGF-LIKE-DOMAIN, MULTIPLE 7, 8"/>
    <property type="match status" value="1"/>
</dbReference>
<dbReference type="SMART" id="SM00209">
    <property type="entry name" value="TSP1"/>
    <property type="match status" value="2"/>
</dbReference>
<feature type="disulfide bond" evidence="5">
    <location>
        <begin position="709"/>
        <end position="718"/>
    </location>
</feature>
<dbReference type="InterPro" id="IPR036383">
    <property type="entry name" value="TSP1_rpt_sf"/>
</dbReference>
<dbReference type="PANTHER" id="PTHR14949:SF54">
    <property type="entry name" value="VWFD DOMAIN-CONTAINING PROTEIN"/>
    <property type="match status" value="1"/>
</dbReference>
<keyword evidence="3" id="KW-0677">Repeat</keyword>
<dbReference type="Pfam" id="PF12661">
    <property type="entry name" value="hEGF"/>
    <property type="match status" value="2"/>
</dbReference>
<keyword evidence="11" id="KW-1185">Reference proteome</keyword>
<feature type="disulfide bond" evidence="5">
    <location>
        <begin position="645"/>
        <end position="654"/>
    </location>
</feature>
<dbReference type="AlphaFoldDB" id="A0A210PVU8"/>
<dbReference type="InterPro" id="IPR004850">
    <property type="entry name" value="NtA_dom"/>
</dbReference>
<dbReference type="InterPro" id="IPR008993">
    <property type="entry name" value="TIMP-like_OB-fold"/>
</dbReference>
<evidence type="ECO:0000256" key="1">
    <source>
        <dbReference type="ARBA" id="ARBA00022536"/>
    </source>
</evidence>
<dbReference type="InterPro" id="IPR013032">
    <property type="entry name" value="EGF-like_CS"/>
</dbReference>
<dbReference type="Gene3D" id="2.60.120.200">
    <property type="match status" value="1"/>
</dbReference>
<dbReference type="GO" id="GO:0005102">
    <property type="term" value="F:signaling receptor binding"/>
    <property type="evidence" value="ECO:0007669"/>
    <property type="project" value="TreeGrafter"/>
</dbReference>
<dbReference type="InterPro" id="IPR000742">
    <property type="entry name" value="EGF"/>
</dbReference>
<evidence type="ECO:0000256" key="3">
    <source>
        <dbReference type="ARBA" id="ARBA00022737"/>
    </source>
</evidence>
<dbReference type="Gene3D" id="2.10.25.10">
    <property type="entry name" value="Laminin"/>
    <property type="match status" value="7"/>
</dbReference>
<dbReference type="InterPro" id="IPR000884">
    <property type="entry name" value="TSP1_rpt"/>
</dbReference>
<feature type="disulfide bond" evidence="5">
    <location>
        <begin position="627"/>
        <end position="637"/>
    </location>
</feature>
<keyword evidence="4 5" id="KW-1015">Disulfide bond</keyword>
<evidence type="ECO:0000259" key="9">
    <source>
        <dbReference type="PROSITE" id="PS51121"/>
    </source>
</evidence>
<dbReference type="PROSITE" id="PS50026">
    <property type="entry name" value="EGF_3"/>
    <property type="match status" value="3"/>
</dbReference>
<dbReference type="PROSITE" id="PS01186">
    <property type="entry name" value="EGF_2"/>
    <property type="match status" value="3"/>
</dbReference>
<dbReference type="PROSITE" id="PS00022">
    <property type="entry name" value="EGF_1"/>
    <property type="match status" value="3"/>
</dbReference>
<proteinExistence type="predicted"/>
<dbReference type="SUPFAM" id="SSF49899">
    <property type="entry name" value="Concanavalin A-like lectins/glucanases"/>
    <property type="match status" value="1"/>
</dbReference>
<feature type="compositionally biased region" description="Basic and acidic residues" evidence="6">
    <location>
        <begin position="407"/>
        <end position="416"/>
    </location>
</feature>
<dbReference type="STRING" id="6573.A0A210PVU8"/>
<accession>A0A210PVU8</accession>
<dbReference type="PROSITE" id="PS51121">
    <property type="entry name" value="NTA"/>
    <property type="match status" value="1"/>
</dbReference>
<evidence type="ECO:0000256" key="7">
    <source>
        <dbReference type="SAM" id="Phobius"/>
    </source>
</evidence>
<evidence type="ECO:0000313" key="10">
    <source>
        <dbReference type="EMBL" id="OWF40611.1"/>
    </source>
</evidence>
<protein>
    <submittedName>
        <fullName evidence="10">von Willebrand factor D and EGF domain-containing protein</fullName>
    </submittedName>
</protein>
<dbReference type="GO" id="GO:0043236">
    <property type="term" value="F:laminin binding"/>
    <property type="evidence" value="ECO:0007669"/>
    <property type="project" value="InterPro"/>
</dbReference>
<dbReference type="Pfam" id="PF00090">
    <property type="entry name" value="TSP_1"/>
    <property type="match status" value="2"/>
</dbReference>
<feature type="transmembrane region" description="Helical" evidence="7">
    <location>
        <begin position="12"/>
        <end position="37"/>
    </location>
</feature>
<sequence>MKFVTQYRVFSYVVNYLIWSMIVLPCADSCILLLNGWTPLSVYERTGLADAVASGFVMRTFKDVRTDAHTYSAEVKILQIYKGVEKIREVAANGSLGNIYNISNFGDKKMCYADIDENESYIFFLTVYRGRLSAQYDDIFGAAVDFTEENEDEVIQQLGWDFWSSWSSCTASCDVGVQVRRRACQKKEGTCDGNEVDQRQCNTFSCKGTRNVMEIFNIQSLPVGITRDVIRPSSFNITQRANLYSPLSSLFRTGFPIDFSIIVTARLPVDSEGYLFTLSDIMGKQRLSIKYGDVTKLEYYDQNDLPGFKSPSFDVSLTNGEWHQFAFSVKGHSIKMYIDCIHVLSKTLSRSEHPSVGVNLMASIGPYFARYGRPFEGQLEQLTISSDPTAAAHQCFLQTGEVIQEPASKDDGDVRPKPTPPSVLKTTTTDKDELKELATAQTMPTEWSSWSSCSTTCGSGMQTRSLYCLNNEISVVECVSGQPETSQSRVCYIRECQELCQESCLNGGSCGQDRQCHCPSGYYGHRCQSARCPRPCQNGGNCSTSGRCSCPQGYFGRTCEKAVCSPKCRNGGSCVSPGVCSCPFGYVQPVCKPFCTKVCHNGGRCVRHNTCKCRKGYTGKDCSKPICRKGCYNGGKCVAPNKCSCPRGYKGRRCQKAVCTPPCQNSGVCIYPYVCRCRPGYYGSYCQEFTCRRSCKNGGKCIGHNKCECLPGYSGKWCQRGKCAQPCQNGGKCRRNKCRCPKGYGGLTCERIGCKYEKYVVPYQKTYRRLQREEYATQCGPWRWKTCVQTRLRYVTQSKTLYRTSYRCI</sequence>
<dbReference type="InterPro" id="IPR048287">
    <property type="entry name" value="TSPN-like_N"/>
</dbReference>
<dbReference type="GO" id="GO:0009986">
    <property type="term" value="C:cell surface"/>
    <property type="evidence" value="ECO:0007669"/>
    <property type="project" value="TreeGrafter"/>
</dbReference>
<evidence type="ECO:0000256" key="6">
    <source>
        <dbReference type="SAM" id="MobiDB-lite"/>
    </source>
</evidence>
<feature type="domain" description="EGF-like" evidence="8">
    <location>
        <begin position="687"/>
        <end position="719"/>
    </location>
</feature>
<keyword evidence="2" id="KW-0732">Signal</keyword>
<feature type="domain" description="EGF-like" evidence="8">
    <location>
        <begin position="528"/>
        <end position="560"/>
    </location>
</feature>
<evidence type="ECO:0000256" key="4">
    <source>
        <dbReference type="ARBA" id="ARBA00023157"/>
    </source>
</evidence>
<dbReference type="InterPro" id="IPR013320">
    <property type="entry name" value="ConA-like_dom_sf"/>
</dbReference>
<keyword evidence="1 5" id="KW-0245">EGF-like domain</keyword>
<keyword evidence="7" id="KW-0812">Transmembrane</keyword>
<feature type="region of interest" description="Disordered" evidence="6">
    <location>
        <begin position="406"/>
        <end position="427"/>
    </location>
</feature>
<dbReference type="OrthoDB" id="382013at2759"/>
<feature type="disulfide bond" evidence="5">
    <location>
        <begin position="691"/>
        <end position="701"/>
    </location>
</feature>
<dbReference type="GO" id="GO:0043113">
    <property type="term" value="P:receptor clustering"/>
    <property type="evidence" value="ECO:0007669"/>
    <property type="project" value="InterPro"/>
</dbReference>
<feature type="domain" description="NtA" evidence="9">
    <location>
        <begin position="30"/>
        <end position="168"/>
    </location>
</feature>
<keyword evidence="7" id="KW-1133">Transmembrane helix</keyword>
<dbReference type="GO" id="GO:0005576">
    <property type="term" value="C:extracellular region"/>
    <property type="evidence" value="ECO:0007669"/>
    <property type="project" value="TreeGrafter"/>
</dbReference>
<evidence type="ECO:0000256" key="2">
    <source>
        <dbReference type="ARBA" id="ARBA00022729"/>
    </source>
</evidence>
<feature type="domain" description="EGF-like" evidence="8">
    <location>
        <begin position="623"/>
        <end position="655"/>
    </location>
</feature>
<dbReference type="CDD" id="cd00054">
    <property type="entry name" value="EGF_CA"/>
    <property type="match status" value="1"/>
</dbReference>
<feature type="disulfide bond" evidence="5">
    <location>
        <begin position="550"/>
        <end position="559"/>
    </location>
</feature>